<dbReference type="PANTHER" id="PTHR48030">
    <property type="entry name" value="SPLICING FACTOR 3B SUBUNIT 4"/>
    <property type="match status" value="1"/>
</dbReference>
<keyword evidence="11" id="KW-0539">Nucleus</keyword>
<dbReference type="GO" id="GO:0071011">
    <property type="term" value="C:precatalytic spliceosome"/>
    <property type="evidence" value="ECO:0007669"/>
    <property type="project" value="TreeGrafter"/>
</dbReference>
<evidence type="ECO:0000313" key="20">
    <source>
        <dbReference type="Proteomes" id="UP000716291"/>
    </source>
</evidence>
<evidence type="ECO:0000256" key="11">
    <source>
        <dbReference type="ARBA" id="ARBA00023242"/>
    </source>
</evidence>
<dbReference type="PROSITE" id="PS50102">
    <property type="entry name" value="RRM"/>
    <property type="match status" value="2"/>
</dbReference>
<dbReference type="SMART" id="SM00415">
    <property type="entry name" value="HSF"/>
    <property type="match status" value="1"/>
</dbReference>
<evidence type="ECO:0000256" key="3">
    <source>
        <dbReference type="ARBA" id="ARBA00022664"/>
    </source>
</evidence>
<dbReference type="AlphaFoldDB" id="A0A9P6XK63"/>
<dbReference type="Gene3D" id="3.40.50.2300">
    <property type="match status" value="1"/>
</dbReference>
<evidence type="ECO:0000256" key="14">
    <source>
        <dbReference type="PROSITE-ProRule" id="PRU00176"/>
    </source>
</evidence>
<dbReference type="Pfam" id="PF00447">
    <property type="entry name" value="HSF_DNA-bind"/>
    <property type="match status" value="1"/>
</dbReference>
<dbReference type="GO" id="GO:0008380">
    <property type="term" value="P:RNA splicing"/>
    <property type="evidence" value="ECO:0007669"/>
    <property type="project" value="UniProtKB-KW"/>
</dbReference>
<evidence type="ECO:0000313" key="19">
    <source>
        <dbReference type="EMBL" id="KAG1315764.1"/>
    </source>
</evidence>
<dbReference type="SUPFAM" id="SSF46785">
    <property type="entry name" value="Winged helix' DNA-binding domain"/>
    <property type="match status" value="1"/>
</dbReference>
<dbReference type="InterPro" id="IPR000504">
    <property type="entry name" value="RRM_dom"/>
</dbReference>
<dbReference type="InterPro" id="IPR035979">
    <property type="entry name" value="RBD_domain_sf"/>
</dbReference>
<dbReference type="SMART" id="SM00448">
    <property type="entry name" value="REC"/>
    <property type="match status" value="1"/>
</dbReference>
<feature type="compositionally biased region" description="Pro residues" evidence="16">
    <location>
        <begin position="796"/>
        <end position="810"/>
    </location>
</feature>
<evidence type="ECO:0000256" key="6">
    <source>
        <dbReference type="ARBA" id="ARBA00022884"/>
    </source>
</evidence>
<dbReference type="SMART" id="SM00360">
    <property type="entry name" value="RRM"/>
    <property type="match status" value="2"/>
</dbReference>
<dbReference type="Pfam" id="PF00072">
    <property type="entry name" value="Response_reg"/>
    <property type="match status" value="1"/>
</dbReference>
<dbReference type="GO" id="GO:0003723">
    <property type="term" value="F:RNA binding"/>
    <property type="evidence" value="ECO:0007669"/>
    <property type="project" value="UniProtKB-UniRule"/>
</dbReference>
<evidence type="ECO:0000256" key="7">
    <source>
        <dbReference type="ARBA" id="ARBA00023015"/>
    </source>
</evidence>
<dbReference type="PRINTS" id="PR00056">
    <property type="entry name" value="HSFDOMAIN"/>
</dbReference>
<dbReference type="GO" id="GO:0005730">
    <property type="term" value="C:nucleolus"/>
    <property type="evidence" value="ECO:0007669"/>
    <property type="project" value="TreeGrafter"/>
</dbReference>
<dbReference type="PANTHER" id="PTHR48030:SF3">
    <property type="entry name" value="SPLICING FACTOR 3B SUBUNIT 4"/>
    <property type="match status" value="1"/>
</dbReference>
<keyword evidence="10" id="KW-0508">mRNA splicing</keyword>
<keyword evidence="20" id="KW-1185">Reference proteome</keyword>
<dbReference type="InterPro" id="IPR034158">
    <property type="entry name" value="SF3B4_RRM1"/>
</dbReference>
<dbReference type="InterPro" id="IPR036390">
    <property type="entry name" value="WH_DNA-bd_sf"/>
</dbReference>
<keyword evidence="4" id="KW-0747">Spliceosome</keyword>
<protein>
    <recommendedName>
        <fullName evidence="12">Splicing factor 3B subunit 4</fullName>
    </recommendedName>
</protein>
<dbReference type="PROSITE" id="PS50110">
    <property type="entry name" value="RESPONSE_REGULATORY"/>
    <property type="match status" value="1"/>
</dbReference>
<evidence type="ECO:0000256" key="8">
    <source>
        <dbReference type="ARBA" id="ARBA00023125"/>
    </source>
</evidence>
<keyword evidence="15" id="KW-0175">Coiled coil</keyword>
<dbReference type="InterPro" id="IPR034159">
    <property type="entry name" value="SF3B4_RRM2"/>
</dbReference>
<dbReference type="Gene3D" id="3.30.70.330">
    <property type="match status" value="2"/>
</dbReference>
<dbReference type="GO" id="GO:0006397">
    <property type="term" value="P:mRNA processing"/>
    <property type="evidence" value="ECO:0007669"/>
    <property type="project" value="UniProtKB-KW"/>
</dbReference>
<evidence type="ECO:0000256" key="1">
    <source>
        <dbReference type="ARBA" id="ARBA00004123"/>
    </source>
</evidence>
<dbReference type="FunFam" id="1.10.10.10:FF:000027">
    <property type="entry name" value="Heat shock transcription factor 1"/>
    <property type="match status" value="1"/>
</dbReference>
<feature type="coiled-coil region" evidence="15">
    <location>
        <begin position="389"/>
        <end position="423"/>
    </location>
</feature>
<feature type="region of interest" description="Disordered" evidence="16">
    <location>
        <begin position="359"/>
        <end position="385"/>
    </location>
</feature>
<dbReference type="SUPFAM" id="SSF54928">
    <property type="entry name" value="RNA-binding domain, RBD"/>
    <property type="match status" value="1"/>
</dbReference>
<feature type="compositionally biased region" description="Polar residues" evidence="16">
    <location>
        <begin position="367"/>
        <end position="384"/>
    </location>
</feature>
<dbReference type="GO" id="GO:0000160">
    <property type="term" value="P:phosphorelay signal transduction system"/>
    <property type="evidence" value="ECO:0007669"/>
    <property type="project" value="InterPro"/>
</dbReference>
<accession>A0A9P6XK63</accession>
<dbReference type="FunFam" id="3.40.50.2300:FF:000212">
    <property type="entry name" value="Stress response regulator/HFS transcription factor"/>
    <property type="match status" value="1"/>
</dbReference>
<dbReference type="FunFam" id="3.30.70.330:FF:000059">
    <property type="entry name" value="splicing factor 3B subunit 4"/>
    <property type="match status" value="1"/>
</dbReference>
<gene>
    <name evidence="19" type="ORF">G6F64_000402</name>
</gene>
<comment type="caution">
    <text evidence="19">The sequence shown here is derived from an EMBL/GenBank/DDBJ whole genome shotgun (WGS) entry which is preliminary data.</text>
</comment>
<feature type="modified residue" description="4-aspartylphosphate" evidence="13">
    <location>
        <position position="676"/>
    </location>
</feature>
<evidence type="ECO:0000256" key="9">
    <source>
        <dbReference type="ARBA" id="ARBA00023163"/>
    </source>
</evidence>
<dbReference type="InterPro" id="IPR052084">
    <property type="entry name" value="SF3B4_spliceosome_assoc"/>
</dbReference>
<dbReference type="FunFam" id="3.30.70.330:FF:000121">
    <property type="entry name" value="Splicing factor 3b subunit 4"/>
    <property type="match status" value="1"/>
</dbReference>
<dbReference type="GO" id="GO:0043565">
    <property type="term" value="F:sequence-specific DNA binding"/>
    <property type="evidence" value="ECO:0007669"/>
    <property type="project" value="InterPro"/>
</dbReference>
<evidence type="ECO:0000256" key="5">
    <source>
        <dbReference type="ARBA" id="ARBA00022737"/>
    </source>
</evidence>
<dbReference type="GO" id="GO:0048026">
    <property type="term" value="P:positive regulation of mRNA splicing, via spliceosome"/>
    <property type="evidence" value="ECO:0007669"/>
    <property type="project" value="TreeGrafter"/>
</dbReference>
<keyword evidence="6 14" id="KW-0694">RNA-binding</keyword>
<keyword evidence="7" id="KW-0805">Transcription regulation</keyword>
<proteinExistence type="inferred from homology"/>
<keyword evidence="9" id="KW-0804">Transcription</keyword>
<comment type="subcellular location">
    <subcellularLocation>
        <location evidence="1">Nucleus</location>
    </subcellularLocation>
</comment>
<keyword evidence="5" id="KW-0677">Repeat</keyword>
<evidence type="ECO:0000259" key="17">
    <source>
        <dbReference type="PROSITE" id="PS50102"/>
    </source>
</evidence>
<keyword evidence="13" id="KW-0597">Phosphoprotein</keyword>
<dbReference type="Gene3D" id="1.10.10.10">
    <property type="entry name" value="Winged helix-like DNA-binding domain superfamily/Winged helix DNA-binding domain"/>
    <property type="match status" value="1"/>
</dbReference>
<name>A0A9P6XK63_RHIOR</name>
<dbReference type="SUPFAM" id="SSF52172">
    <property type="entry name" value="CheY-like"/>
    <property type="match status" value="1"/>
</dbReference>
<feature type="domain" description="Response regulatory" evidence="18">
    <location>
        <begin position="627"/>
        <end position="741"/>
    </location>
</feature>
<evidence type="ECO:0000256" key="16">
    <source>
        <dbReference type="SAM" id="MobiDB-lite"/>
    </source>
</evidence>
<evidence type="ECO:0000256" key="13">
    <source>
        <dbReference type="PROSITE-ProRule" id="PRU00169"/>
    </source>
</evidence>
<evidence type="ECO:0000259" key="18">
    <source>
        <dbReference type="PROSITE" id="PS50110"/>
    </source>
</evidence>
<reference evidence="19" key="1">
    <citation type="journal article" date="2020" name="Microb. Genom.">
        <title>Genetic diversity of clinical and environmental Mucorales isolates obtained from an investigation of mucormycosis cases among solid organ transplant recipients.</title>
        <authorList>
            <person name="Nguyen M.H."/>
            <person name="Kaul D."/>
            <person name="Muto C."/>
            <person name="Cheng S.J."/>
            <person name="Richter R.A."/>
            <person name="Bruno V.M."/>
            <person name="Liu G."/>
            <person name="Beyhan S."/>
            <person name="Sundermann A.J."/>
            <person name="Mounaud S."/>
            <person name="Pasculle A.W."/>
            <person name="Nierman W.C."/>
            <person name="Driscoll E."/>
            <person name="Cumbie R."/>
            <person name="Clancy C.J."/>
            <person name="Dupont C.L."/>
        </authorList>
    </citation>
    <scope>NUCLEOTIDE SEQUENCE</scope>
    <source>
        <strain evidence="19">GL11</strain>
    </source>
</reference>
<dbReference type="CDD" id="cd12335">
    <property type="entry name" value="RRM2_SF3B4"/>
    <property type="match status" value="1"/>
</dbReference>
<dbReference type="InterPro" id="IPR012677">
    <property type="entry name" value="Nucleotide-bd_a/b_plait_sf"/>
</dbReference>
<comment type="similarity">
    <text evidence="2">Belongs to the SF3B4 family.</text>
</comment>
<feature type="region of interest" description="Disordered" evidence="16">
    <location>
        <begin position="773"/>
        <end position="820"/>
    </location>
</feature>
<organism evidence="19 20">
    <name type="scientific">Rhizopus oryzae</name>
    <name type="common">Mucormycosis agent</name>
    <name type="synonym">Rhizopus arrhizus var. delemar</name>
    <dbReference type="NCBI Taxonomy" id="64495"/>
    <lineage>
        <taxon>Eukaryota</taxon>
        <taxon>Fungi</taxon>
        <taxon>Fungi incertae sedis</taxon>
        <taxon>Mucoromycota</taxon>
        <taxon>Mucoromycotina</taxon>
        <taxon>Mucoromycetes</taxon>
        <taxon>Mucorales</taxon>
        <taxon>Mucorineae</taxon>
        <taxon>Rhizopodaceae</taxon>
        <taxon>Rhizopus</taxon>
    </lineage>
</organism>
<feature type="domain" description="RRM" evidence="17">
    <location>
        <begin position="11"/>
        <end position="89"/>
    </location>
</feature>
<sequence length="899" mass="99112">MAQQIERNQEATVYVGNLDERCTESLIWELMLQAGPVVNVHLPKDRVTQTHQNYGFVEFLTEEDADYAMRVMNQVRLYGKPVRVNKATSDRKNLDVGATLFIGNLDPEVDEKLLYDTFSAFGLIVNTPRVSRDPDTGALKGFGFISFDNFESSDAAIEAMDGQYLMNKQITISYAYKKDGKGERHGSAAERLLAAEARKNVQMPNQLYASGPPMASTMGYAAPGYPAAMPPPPPMGYPPQVHGVCAVPDFIQKLFRMLENDSSENTLSWSSNGTTFIVKDTIEFSRTVLPKHFKHSNFASFVRQLNKYDFHKVRQLEDSQRPYGDQAWEFVHPKFIRHRKDLLDEIKRKVPGGAISKQIKKEDSTAEQDGNPQIDNSSTASTDLASAPLKEVQAMTNKMMSEIDQLQTARIALESNISKLVKTDQEITSELKHLNTSLSAKDGLIKEFLHLINSTPGNEEANADQQEAQNLMNSYYRISKANAEQIETLNKELGLNHTTKLGSPNCEQHRNVKRIKLEEMNIPPPIPLSNDFDANSISAAAAAAAAASMNAGSLIGSPLKTADGLTFVTLGRLSSNMSVRDNKPAIEIMAADQTPTLGTSLQRPTVGMKRKPSSGLSSQVSWTVPPRILLVDDDSVYRDLSERLLHVFGCTIDLAKDGVEALKKMGLERYDLILMDIVMPKMDGISATRSIRQYDALTPIISMTSNFTDNDIMQYIGSGMTDILPKPFSKRTLYQMLDKYCAHLKSIQRVQGVNDPSSIPRALDILPMHDTEAMTTSTSSPTKTQHSSSSSSSSTAPPPYSFTIPPPSITPPVNSGASSVTAAPTVFPLAPYPYPITMNSVSTDANSNNTNHVGHSDIPNITFWPQQPTQHQDTPPAIIANDGKFTWAMPSSSNNHQNL</sequence>
<feature type="compositionally biased region" description="Low complexity" evidence="16">
    <location>
        <begin position="775"/>
        <end position="795"/>
    </location>
</feature>
<evidence type="ECO:0000256" key="2">
    <source>
        <dbReference type="ARBA" id="ARBA00008363"/>
    </source>
</evidence>
<evidence type="ECO:0000256" key="12">
    <source>
        <dbReference type="ARBA" id="ARBA00070533"/>
    </source>
</evidence>
<feature type="domain" description="RRM" evidence="17">
    <location>
        <begin position="98"/>
        <end position="177"/>
    </location>
</feature>
<feature type="region of interest" description="Disordered" evidence="16">
    <location>
        <begin position="597"/>
        <end position="617"/>
    </location>
</feature>
<dbReference type="GO" id="GO:0005686">
    <property type="term" value="C:U2 snRNP"/>
    <property type="evidence" value="ECO:0007669"/>
    <property type="project" value="TreeGrafter"/>
</dbReference>
<dbReference type="CDD" id="cd12334">
    <property type="entry name" value="RRM1_SF3B4"/>
    <property type="match status" value="1"/>
</dbReference>
<dbReference type="GO" id="GO:0003700">
    <property type="term" value="F:DNA-binding transcription factor activity"/>
    <property type="evidence" value="ECO:0007669"/>
    <property type="project" value="InterPro"/>
</dbReference>
<evidence type="ECO:0000256" key="15">
    <source>
        <dbReference type="SAM" id="Coils"/>
    </source>
</evidence>
<dbReference type="InterPro" id="IPR000232">
    <property type="entry name" value="HSF_DNA-bd"/>
</dbReference>
<evidence type="ECO:0000256" key="10">
    <source>
        <dbReference type="ARBA" id="ARBA00023187"/>
    </source>
</evidence>
<dbReference type="InterPro" id="IPR036388">
    <property type="entry name" value="WH-like_DNA-bd_sf"/>
</dbReference>
<dbReference type="CDD" id="cd17546">
    <property type="entry name" value="REC_hyHK_CKI1_RcsC-like"/>
    <property type="match status" value="1"/>
</dbReference>
<dbReference type="InterPro" id="IPR001789">
    <property type="entry name" value="Sig_transdc_resp-reg_receiver"/>
</dbReference>
<keyword evidence="3" id="KW-0507">mRNA processing</keyword>
<keyword evidence="8" id="KW-0238">DNA-binding</keyword>
<dbReference type="Pfam" id="PF00076">
    <property type="entry name" value="RRM_1"/>
    <property type="match status" value="2"/>
</dbReference>
<dbReference type="EMBL" id="JAANQT010000024">
    <property type="protein sequence ID" value="KAG1315764.1"/>
    <property type="molecule type" value="Genomic_DNA"/>
</dbReference>
<dbReference type="InterPro" id="IPR011006">
    <property type="entry name" value="CheY-like_superfamily"/>
</dbReference>
<evidence type="ECO:0000256" key="4">
    <source>
        <dbReference type="ARBA" id="ARBA00022728"/>
    </source>
</evidence>
<dbReference type="PROSITE" id="PS00434">
    <property type="entry name" value="HSF_DOMAIN"/>
    <property type="match status" value="1"/>
</dbReference>
<dbReference type="Proteomes" id="UP000716291">
    <property type="component" value="Unassembled WGS sequence"/>
</dbReference>